<dbReference type="AlphaFoldDB" id="A0A1Y6K7H1"/>
<evidence type="ECO:0000259" key="1">
    <source>
        <dbReference type="Pfam" id="PF17115"/>
    </source>
</evidence>
<dbReference type="KEGG" id="abat:CFX1CAM_1763"/>
<proteinExistence type="predicted"/>
<dbReference type="Pfam" id="PF17115">
    <property type="entry name" value="Toast_rack_N"/>
    <property type="match status" value="1"/>
</dbReference>
<accession>A0A1Y6K7H1</accession>
<evidence type="ECO:0000313" key="3">
    <source>
        <dbReference type="Proteomes" id="UP000195514"/>
    </source>
</evidence>
<evidence type="ECO:0000313" key="2">
    <source>
        <dbReference type="EMBL" id="SMX54828.1"/>
    </source>
</evidence>
<dbReference type="Proteomes" id="UP000195514">
    <property type="component" value="Chromosome I"/>
</dbReference>
<sequence length="283" mass="31080">MKKQIFAVVITLLLATLACTLQNIRLETIDPQIVFISEPVPQNARETELIFKMSGGKFFITPDASELIEGSIKFNVEAWKPEIVRRDNYVEIKQVNPFNIKGFPHSDIENTWELRLTDALPLRLSIEGGASQNIFDLTGLQLSRLNISQGASDTTIRFDAPNPILLQEFKFTTGASSADLHGLGYANFQQMTFSCGAGDYTLDFSGGLNQDASVDIKSGVSNITIVIPAGLKAVVHNRGTVSNVNTRGTWLVSDQTYSTLAEGYTLTINLNVSVGNINLNYEE</sequence>
<keyword evidence="3" id="KW-1185">Reference proteome</keyword>
<gene>
    <name evidence="2" type="ORF">CFX1CAM_1763</name>
</gene>
<feature type="domain" description="DUF2154" evidence="1">
    <location>
        <begin position="44"/>
        <end position="130"/>
    </location>
</feature>
<organism evidence="2 3">
    <name type="scientific">Candidatus Brevifilum fermentans</name>
    <dbReference type="NCBI Taxonomy" id="1986204"/>
    <lineage>
        <taxon>Bacteria</taxon>
        <taxon>Bacillati</taxon>
        <taxon>Chloroflexota</taxon>
        <taxon>Anaerolineae</taxon>
        <taxon>Anaerolineales</taxon>
        <taxon>Anaerolineaceae</taxon>
        <taxon>Candidatus Brevifilum</taxon>
    </lineage>
</organism>
<dbReference type="InterPro" id="IPR031346">
    <property type="entry name" value="DUF2154_N"/>
</dbReference>
<dbReference type="RefSeq" id="WP_087862639.1">
    <property type="nucleotide sequence ID" value="NZ_LT859958.1"/>
</dbReference>
<dbReference type="OrthoDB" id="159197at2"/>
<name>A0A1Y6K7H1_9CHLR</name>
<reference evidence="3" key="1">
    <citation type="submission" date="2017-05" db="EMBL/GenBank/DDBJ databases">
        <authorList>
            <person name="Kirkegaard R."/>
            <person name="Mcilroy J S."/>
        </authorList>
    </citation>
    <scope>NUCLEOTIDE SEQUENCE [LARGE SCALE GENOMIC DNA]</scope>
</reference>
<protein>
    <recommendedName>
        <fullName evidence="1">DUF2154 domain-containing protein</fullName>
    </recommendedName>
</protein>
<dbReference type="PROSITE" id="PS51257">
    <property type="entry name" value="PROKAR_LIPOPROTEIN"/>
    <property type="match status" value="1"/>
</dbReference>
<dbReference type="EMBL" id="LT859958">
    <property type="protein sequence ID" value="SMX54828.1"/>
    <property type="molecule type" value="Genomic_DNA"/>
</dbReference>